<keyword evidence="2" id="KW-1185">Reference proteome</keyword>
<dbReference type="Proteomes" id="UP000789901">
    <property type="component" value="Unassembled WGS sequence"/>
</dbReference>
<protein>
    <submittedName>
        <fullName evidence="1">35411_t:CDS:1</fullName>
    </submittedName>
</protein>
<dbReference type="EMBL" id="CAJVQB010055060">
    <property type="protein sequence ID" value="CAG8837090.1"/>
    <property type="molecule type" value="Genomic_DNA"/>
</dbReference>
<feature type="non-terminal residue" evidence="1">
    <location>
        <position position="1"/>
    </location>
</feature>
<gene>
    <name evidence="1" type="ORF">GMARGA_LOCUS33344</name>
</gene>
<name>A0ABN7WP03_GIGMA</name>
<organism evidence="1 2">
    <name type="scientific">Gigaspora margarita</name>
    <dbReference type="NCBI Taxonomy" id="4874"/>
    <lineage>
        <taxon>Eukaryota</taxon>
        <taxon>Fungi</taxon>
        <taxon>Fungi incertae sedis</taxon>
        <taxon>Mucoromycota</taxon>
        <taxon>Glomeromycotina</taxon>
        <taxon>Glomeromycetes</taxon>
        <taxon>Diversisporales</taxon>
        <taxon>Gigasporaceae</taxon>
        <taxon>Gigaspora</taxon>
    </lineage>
</organism>
<proteinExistence type="predicted"/>
<comment type="caution">
    <text evidence="1">The sequence shown here is derived from an EMBL/GenBank/DDBJ whole genome shotgun (WGS) entry which is preliminary data.</text>
</comment>
<reference evidence="1 2" key="1">
    <citation type="submission" date="2021-06" db="EMBL/GenBank/DDBJ databases">
        <authorList>
            <person name="Kallberg Y."/>
            <person name="Tangrot J."/>
            <person name="Rosling A."/>
        </authorList>
    </citation>
    <scope>NUCLEOTIDE SEQUENCE [LARGE SCALE GENOMIC DNA]</scope>
    <source>
        <strain evidence="1 2">120-4 pot B 10/14</strain>
    </source>
</reference>
<evidence type="ECO:0000313" key="2">
    <source>
        <dbReference type="Proteomes" id="UP000789901"/>
    </source>
</evidence>
<evidence type="ECO:0000313" key="1">
    <source>
        <dbReference type="EMBL" id="CAG8837090.1"/>
    </source>
</evidence>
<sequence>ESRLFVYSNSPAIAGNQIVVTNRTEVLFFAKFLTKDTNWTQNNFANNYLFESNINNSTSTNKISLTNLELNENNRKPEMALLLDLIKSRNISY</sequence>
<accession>A0ABN7WP03</accession>